<dbReference type="Gene3D" id="3.90.1200.10">
    <property type="match status" value="1"/>
</dbReference>
<feature type="domain" description="Aminoglycoside phosphotransferase" evidence="2">
    <location>
        <begin position="87"/>
        <end position="235"/>
    </location>
</feature>
<dbReference type="Proteomes" id="UP000249304">
    <property type="component" value="Unassembled WGS sequence"/>
</dbReference>
<keyword evidence="4" id="KW-1185">Reference proteome</keyword>
<dbReference type="EMBL" id="POUD01000002">
    <property type="protein sequence ID" value="PZG23477.1"/>
    <property type="molecule type" value="Genomic_DNA"/>
</dbReference>
<evidence type="ECO:0000313" key="4">
    <source>
        <dbReference type="Proteomes" id="UP000249304"/>
    </source>
</evidence>
<name>A0A2W2FNR7_9ACTN</name>
<evidence type="ECO:0000313" key="3">
    <source>
        <dbReference type="EMBL" id="PZG23477.1"/>
    </source>
</evidence>
<dbReference type="InterPro" id="IPR002575">
    <property type="entry name" value="Aminoglycoside_PTrfase"/>
</dbReference>
<evidence type="ECO:0000259" key="2">
    <source>
        <dbReference type="Pfam" id="PF01636"/>
    </source>
</evidence>
<dbReference type="SUPFAM" id="SSF56112">
    <property type="entry name" value="Protein kinase-like (PK-like)"/>
    <property type="match status" value="1"/>
</dbReference>
<evidence type="ECO:0000256" key="1">
    <source>
        <dbReference type="SAM" id="MobiDB-lite"/>
    </source>
</evidence>
<gene>
    <name evidence="3" type="ORF">C1J01_00705</name>
</gene>
<feature type="region of interest" description="Disordered" evidence="1">
    <location>
        <begin position="1"/>
        <end position="28"/>
    </location>
</feature>
<sequence>MRRSSGNPPPGHAARKPPGTPIRPHEEPIILPPVPKLDVRRALNALPVPLTYEGPCPGGQVGAAYVRWPDGHRSVLTRGPDVSHLLSVARAAGIPAPGYELVHPPIVVQQLLPGAVARVPTARTVADMVDVNRRCRGLLAGRADLPPLRLHLRDDGPGFCLHGSLRAYDSRTRRLLDQIEEIGHAFPDTLEGDDLVHTDFHPENVLVDETGSVTGVIDWDGATRGDADFDLFTLRFDLALRAPELRVDVSDTVAPVCWAHMSLRQVDWAIRHFSASDVTLWLDIAERLKP</sequence>
<dbReference type="GO" id="GO:0016740">
    <property type="term" value="F:transferase activity"/>
    <property type="evidence" value="ECO:0007669"/>
    <property type="project" value="UniProtKB-KW"/>
</dbReference>
<dbReference type="AlphaFoldDB" id="A0A2W2FNR7"/>
<comment type="caution">
    <text evidence="3">The sequence shown here is derived from an EMBL/GenBank/DDBJ whole genome shotgun (WGS) entry which is preliminary data.</text>
</comment>
<proteinExistence type="predicted"/>
<dbReference type="InterPro" id="IPR011009">
    <property type="entry name" value="Kinase-like_dom_sf"/>
</dbReference>
<reference evidence="3 4" key="1">
    <citation type="submission" date="2018-01" db="EMBL/GenBank/DDBJ databases">
        <title>Draft genome sequence of Nonomuraea sp. KC333.</title>
        <authorList>
            <person name="Sahin N."/>
            <person name="Saygin H."/>
            <person name="Ay H."/>
        </authorList>
    </citation>
    <scope>NUCLEOTIDE SEQUENCE [LARGE SCALE GENOMIC DNA]</scope>
    <source>
        <strain evidence="3 4">KC333</strain>
    </source>
</reference>
<keyword evidence="3" id="KW-0808">Transferase</keyword>
<dbReference type="Pfam" id="PF01636">
    <property type="entry name" value="APH"/>
    <property type="match status" value="1"/>
</dbReference>
<accession>A0A2W2FNR7</accession>
<protein>
    <submittedName>
        <fullName evidence="3">Aminoglycoside phosphotransferase</fullName>
    </submittedName>
</protein>
<organism evidence="3 4">
    <name type="scientific">Nonomuraea aridisoli</name>
    <dbReference type="NCBI Taxonomy" id="2070368"/>
    <lineage>
        <taxon>Bacteria</taxon>
        <taxon>Bacillati</taxon>
        <taxon>Actinomycetota</taxon>
        <taxon>Actinomycetes</taxon>
        <taxon>Streptosporangiales</taxon>
        <taxon>Streptosporangiaceae</taxon>
        <taxon>Nonomuraea</taxon>
    </lineage>
</organism>
<dbReference type="OrthoDB" id="2570531at2"/>